<dbReference type="PhylomeDB" id="A0A0G4HRU6"/>
<dbReference type="GO" id="GO:0004842">
    <property type="term" value="F:ubiquitin-protein transferase activity"/>
    <property type="evidence" value="ECO:0007669"/>
    <property type="project" value="TreeGrafter"/>
</dbReference>
<dbReference type="VEuPathDB" id="CryptoDB:Cvel_30770"/>
<evidence type="ECO:0000313" key="4">
    <source>
        <dbReference type="EMBL" id="CEM47046.1"/>
    </source>
</evidence>
<proteinExistence type="predicted"/>
<dbReference type="Pfam" id="PF13637">
    <property type="entry name" value="Ank_4"/>
    <property type="match status" value="1"/>
</dbReference>
<gene>
    <name evidence="4" type="ORF">Cvel_30770</name>
</gene>
<dbReference type="InterPro" id="IPR002110">
    <property type="entry name" value="Ankyrin_rpt"/>
</dbReference>
<dbReference type="SUPFAM" id="SSF48403">
    <property type="entry name" value="Ankyrin repeat"/>
    <property type="match status" value="1"/>
</dbReference>
<dbReference type="GO" id="GO:0085020">
    <property type="term" value="P:protein K6-linked ubiquitination"/>
    <property type="evidence" value="ECO:0007669"/>
    <property type="project" value="TreeGrafter"/>
</dbReference>
<dbReference type="Pfam" id="PF00023">
    <property type="entry name" value="Ank"/>
    <property type="match status" value="1"/>
</dbReference>
<evidence type="ECO:0000256" key="3">
    <source>
        <dbReference type="PROSITE-ProRule" id="PRU00023"/>
    </source>
</evidence>
<dbReference type="PRINTS" id="PR01415">
    <property type="entry name" value="ANKYRIN"/>
</dbReference>
<organism evidence="4">
    <name type="scientific">Chromera velia CCMP2878</name>
    <dbReference type="NCBI Taxonomy" id="1169474"/>
    <lineage>
        <taxon>Eukaryota</taxon>
        <taxon>Sar</taxon>
        <taxon>Alveolata</taxon>
        <taxon>Colpodellida</taxon>
        <taxon>Chromeraceae</taxon>
        <taxon>Chromera</taxon>
    </lineage>
</organism>
<evidence type="ECO:0000256" key="1">
    <source>
        <dbReference type="ARBA" id="ARBA00022737"/>
    </source>
</evidence>
<dbReference type="PANTHER" id="PTHR24171:SF8">
    <property type="entry name" value="BRCA1-ASSOCIATED RING DOMAIN PROTEIN 1"/>
    <property type="match status" value="1"/>
</dbReference>
<name>A0A0G4HRU6_9ALVE</name>
<dbReference type="Gene3D" id="1.25.40.20">
    <property type="entry name" value="Ankyrin repeat-containing domain"/>
    <property type="match status" value="2"/>
</dbReference>
<dbReference type="Pfam" id="PF12796">
    <property type="entry name" value="Ank_2"/>
    <property type="match status" value="1"/>
</dbReference>
<feature type="repeat" description="ANK" evidence="3">
    <location>
        <begin position="330"/>
        <end position="362"/>
    </location>
</feature>
<feature type="repeat" description="ANK" evidence="3">
    <location>
        <begin position="147"/>
        <end position="179"/>
    </location>
</feature>
<keyword evidence="1" id="KW-0677">Repeat</keyword>
<sequence length="455" mass="48709">MCDANPNPAAVPASVEAQIAKFEDALIGTLQEVREKKRLLAKIDPKGQKSLASSQETDALSRIDQSLDAFVKEKKLVLTEMNRLIRWKFQKNLTCLLMRRVGTVIRSFQGASAEALCIAVEAFMERGEREDLDLLLFVGADLNGLVGERTALMRAVVRGNLEAMRILIDAGAGLEVKSGGAGPSAGNTALHVGCLCINQSPETSVEIVAFLLSQGSVIDAKNVSGLTPLMLASYKGCADLVELLLSRGANMHAKDKRENRITKNALLFGQKKIVGLLLDRGVEVNESDEKGRTLLWEALKLSSAPDLRALGLDMAEFLISRGADVNARATQKPLLHWAALLGCADGVGLLLDAGADVNTVDDAGQTALYPAVFCSSAPTTARERDSLLQQNLRIVQTLISRGIDWQTTDLFGNTALAAAEELLPNDSPIRAFLAGLSVQPQELTPDSESAGPKAS</sequence>
<dbReference type="AlphaFoldDB" id="A0A0G4HRU6"/>
<reference evidence="4" key="1">
    <citation type="submission" date="2014-11" db="EMBL/GenBank/DDBJ databases">
        <authorList>
            <person name="Otto D Thomas"/>
            <person name="Naeem Raeece"/>
        </authorList>
    </citation>
    <scope>NUCLEOTIDE SEQUENCE</scope>
</reference>
<dbReference type="EMBL" id="CDMZ01003625">
    <property type="protein sequence ID" value="CEM47046.1"/>
    <property type="molecule type" value="Genomic_DNA"/>
</dbReference>
<accession>A0A0G4HRU6</accession>
<dbReference type="InterPro" id="IPR036770">
    <property type="entry name" value="Ankyrin_rpt-contain_sf"/>
</dbReference>
<dbReference type="SMART" id="SM00248">
    <property type="entry name" value="ANK"/>
    <property type="match status" value="6"/>
</dbReference>
<protein>
    <submittedName>
        <fullName evidence="4">Uncharacterized protein</fullName>
    </submittedName>
</protein>
<keyword evidence="2 3" id="KW-0040">ANK repeat</keyword>
<evidence type="ECO:0000256" key="2">
    <source>
        <dbReference type="ARBA" id="ARBA00023043"/>
    </source>
</evidence>
<dbReference type="PANTHER" id="PTHR24171">
    <property type="entry name" value="ANKYRIN REPEAT DOMAIN-CONTAINING PROTEIN 39-RELATED"/>
    <property type="match status" value="1"/>
</dbReference>
<dbReference type="PROSITE" id="PS50088">
    <property type="entry name" value="ANK_REPEAT"/>
    <property type="match status" value="3"/>
</dbReference>
<feature type="repeat" description="ANK" evidence="3">
    <location>
        <begin position="224"/>
        <end position="256"/>
    </location>
</feature>
<dbReference type="PROSITE" id="PS50297">
    <property type="entry name" value="ANK_REP_REGION"/>
    <property type="match status" value="3"/>
</dbReference>